<sequence length="242" mass="27646">MILEHKSHERTLEACSLCIDSRRLAKHCVIAVGIKTYLSSAPWHPLVEGHTIIVPSGHYASTVSLDEDVYDEMRIWRKGLVAMWKSEDMDCLFIETAKNVKYGGHMYVECIPLPLEVGETAPIYFKKAINDSEGEWCDNKKLLELSASGGDIRRAIPKGFSYFAVDFGLQPGYAHIIEDENRFPNNFAHEIIGGMLDLDHTLWRKPEKIGLEEQKKNADRLKQLWTQFDWTEKVKKSIAEHG</sequence>
<gene>
    <name evidence="4" type="ORF">TCNE_LOCUS10703</name>
</gene>
<dbReference type="Pfam" id="PF04677">
    <property type="entry name" value="CwfJ_C_1"/>
    <property type="match status" value="1"/>
</dbReference>
<dbReference type="GO" id="GO:0071014">
    <property type="term" value="C:post-mRNA release spliceosomal complex"/>
    <property type="evidence" value="ECO:0007669"/>
    <property type="project" value="TreeGrafter"/>
</dbReference>
<evidence type="ECO:0000313" key="4">
    <source>
        <dbReference type="EMBL" id="VDM42024.1"/>
    </source>
</evidence>
<evidence type="ECO:0000256" key="1">
    <source>
        <dbReference type="ARBA" id="ARBA00006795"/>
    </source>
</evidence>
<organism evidence="5 6">
    <name type="scientific">Toxocara canis</name>
    <name type="common">Canine roundworm</name>
    <dbReference type="NCBI Taxonomy" id="6265"/>
    <lineage>
        <taxon>Eukaryota</taxon>
        <taxon>Metazoa</taxon>
        <taxon>Ecdysozoa</taxon>
        <taxon>Nematoda</taxon>
        <taxon>Chromadorea</taxon>
        <taxon>Rhabditida</taxon>
        <taxon>Spirurina</taxon>
        <taxon>Ascaridomorpha</taxon>
        <taxon>Ascaridoidea</taxon>
        <taxon>Toxocaridae</taxon>
        <taxon>Toxocara</taxon>
    </lineage>
</organism>
<proteinExistence type="inferred from homology"/>
<protein>
    <submittedName>
        <fullName evidence="6">CWF19-like protein 2</fullName>
    </submittedName>
</protein>
<evidence type="ECO:0000313" key="6">
    <source>
        <dbReference type="WBParaSite" id="TCNE_0001070301-mRNA-1"/>
    </source>
</evidence>
<feature type="domain" description="Cwf19-like C-terminal" evidence="3">
    <location>
        <begin position="4"/>
        <end position="126"/>
    </location>
</feature>
<dbReference type="Proteomes" id="UP000050794">
    <property type="component" value="Unassembled WGS sequence"/>
</dbReference>
<comment type="similarity">
    <text evidence="1">Belongs to the CWF19 family.</text>
</comment>
<dbReference type="SUPFAM" id="SSF54197">
    <property type="entry name" value="HIT-like"/>
    <property type="match status" value="1"/>
</dbReference>
<dbReference type="AlphaFoldDB" id="A0A183UQD3"/>
<evidence type="ECO:0000259" key="3">
    <source>
        <dbReference type="Pfam" id="PF04677"/>
    </source>
</evidence>
<dbReference type="GO" id="GO:0000398">
    <property type="term" value="P:mRNA splicing, via spliceosome"/>
    <property type="evidence" value="ECO:0007669"/>
    <property type="project" value="TreeGrafter"/>
</dbReference>
<reference evidence="4 5" key="2">
    <citation type="submission" date="2018-11" db="EMBL/GenBank/DDBJ databases">
        <authorList>
            <consortium name="Pathogen Informatics"/>
        </authorList>
    </citation>
    <scope>NUCLEOTIDE SEQUENCE [LARGE SCALE GENOMIC DNA]</scope>
</reference>
<evidence type="ECO:0000259" key="2">
    <source>
        <dbReference type="Pfam" id="PF04676"/>
    </source>
</evidence>
<keyword evidence="5" id="KW-1185">Reference proteome</keyword>
<dbReference type="InterPro" id="IPR006768">
    <property type="entry name" value="Cwf19-like_C_dom-1"/>
</dbReference>
<dbReference type="PANTHER" id="PTHR12072">
    <property type="entry name" value="CWF19, CELL CYCLE CONTROL PROTEIN"/>
    <property type="match status" value="1"/>
</dbReference>
<dbReference type="PANTHER" id="PTHR12072:SF5">
    <property type="entry name" value="CWF19-LIKE PROTEIN 2"/>
    <property type="match status" value="1"/>
</dbReference>
<dbReference type="Pfam" id="PF04676">
    <property type="entry name" value="CwfJ_C_2"/>
    <property type="match status" value="1"/>
</dbReference>
<reference evidence="6" key="1">
    <citation type="submission" date="2016-06" db="UniProtKB">
        <authorList>
            <consortium name="WormBaseParasite"/>
        </authorList>
    </citation>
    <scope>IDENTIFICATION</scope>
</reference>
<dbReference type="InterPro" id="IPR040194">
    <property type="entry name" value="Cwf19-like"/>
</dbReference>
<dbReference type="InterPro" id="IPR036265">
    <property type="entry name" value="HIT-like_sf"/>
</dbReference>
<feature type="domain" description="Cwf19-like protein C-terminal" evidence="2">
    <location>
        <begin position="135"/>
        <end position="231"/>
    </location>
</feature>
<name>A0A183UQD3_TOXCA</name>
<dbReference type="WBParaSite" id="TCNE_0001070301-mRNA-1">
    <property type="protein sequence ID" value="TCNE_0001070301-mRNA-1"/>
    <property type="gene ID" value="TCNE_0001070301"/>
</dbReference>
<dbReference type="InterPro" id="IPR006767">
    <property type="entry name" value="Cwf19-like_C_dom-2"/>
</dbReference>
<dbReference type="EMBL" id="UYWY01020587">
    <property type="protein sequence ID" value="VDM42024.1"/>
    <property type="molecule type" value="Genomic_DNA"/>
</dbReference>
<accession>A0A183UQD3</accession>
<evidence type="ECO:0000313" key="5">
    <source>
        <dbReference type="Proteomes" id="UP000050794"/>
    </source>
</evidence>